<dbReference type="RefSeq" id="WP_095605535.1">
    <property type="nucleotide sequence ID" value="NZ_NSKE01000002.1"/>
</dbReference>
<sequence>MKILYGIQGTGHGHISRARELLPKLCKGANVDLLISGYNCELSLERDIRYRKHGISMNYDSRGGISILETLRSLRPIRFITDTQSIPIEEYDLVISDYEPVTAWAAKTKNVPSLALSHQAAFLSQATPRPKTRSRFAEAILQHFAPTDHAIGFHFKTYDSFIEPPIIRSEIQKLSPSQAEHITVYLPAFDPNLLTTTFHRFDHYNWHIFSPSCNKYRKSKNVQVYPVSNQIFLESFESCQGVITSAGFEMCAESMYLGKKLLTIPIRNQYEQLCNAAAMKELDVTVLHSISDQLQELERWLASDRVVPLNNSADVENLVTDIFSLTKTKSPMPTFPPATRTKDYNLPSIF</sequence>
<dbReference type="AlphaFoldDB" id="A0A2A2GDF6"/>
<comment type="caution">
    <text evidence="1">The sequence shown here is derived from an EMBL/GenBank/DDBJ whole genome shotgun (WGS) entry which is preliminary data.</text>
</comment>
<name>A0A2A2GDF6_9BACT</name>
<dbReference type="Proteomes" id="UP000218831">
    <property type="component" value="Unassembled WGS sequence"/>
</dbReference>
<dbReference type="SUPFAM" id="SSF53756">
    <property type="entry name" value="UDP-Glycosyltransferase/glycogen phosphorylase"/>
    <property type="match status" value="1"/>
</dbReference>
<gene>
    <name evidence="1" type="ORF">CK503_04215</name>
</gene>
<dbReference type="EMBL" id="NSKE01000002">
    <property type="protein sequence ID" value="PAU95408.1"/>
    <property type="molecule type" value="Genomic_DNA"/>
</dbReference>
<proteinExistence type="predicted"/>
<accession>A0A2A2GDF6</accession>
<dbReference type="OrthoDB" id="9793805at2"/>
<evidence type="ECO:0000313" key="1">
    <source>
        <dbReference type="EMBL" id="PAU95408.1"/>
    </source>
</evidence>
<reference evidence="1 2" key="1">
    <citation type="submission" date="2017-08" db="EMBL/GenBank/DDBJ databases">
        <title>Aliifodinibius alkalisoli sp. nov., isolated from saline alkaline soil.</title>
        <authorList>
            <person name="Liu D."/>
            <person name="Zhang G."/>
        </authorList>
    </citation>
    <scope>NUCLEOTIDE SEQUENCE [LARGE SCALE GENOMIC DNA]</scope>
    <source>
        <strain evidence="1 2">WN023</strain>
    </source>
</reference>
<dbReference type="Pfam" id="PF13528">
    <property type="entry name" value="Glyco_trans_1_3"/>
    <property type="match status" value="1"/>
</dbReference>
<evidence type="ECO:0000313" key="2">
    <source>
        <dbReference type="Proteomes" id="UP000218831"/>
    </source>
</evidence>
<keyword evidence="2" id="KW-1185">Reference proteome</keyword>
<protein>
    <recommendedName>
        <fullName evidence="3">Glycosyl transferase</fullName>
    </recommendedName>
</protein>
<evidence type="ECO:0008006" key="3">
    <source>
        <dbReference type="Google" id="ProtNLM"/>
    </source>
</evidence>
<dbReference type="Gene3D" id="3.40.50.2000">
    <property type="entry name" value="Glycogen Phosphorylase B"/>
    <property type="match status" value="1"/>
</dbReference>
<organism evidence="1 2">
    <name type="scientific">Fodinibius salipaludis</name>
    <dbReference type="NCBI Taxonomy" id="2032627"/>
    <lineage>
        <taxon>Bacteria</taxon>
        <taxon>Pseudomonadati</taxon>
        <taxon>Balneolota</taxon>
        <taxon>Balneolia</taxon>
        <taxon>Balneolales</taxon>
        <taxon>Balneolaceae</taxon>
        <taxon>Fodinibius</taxon>
    </lineage>
</organism>